<dbReference type="SMART" id="SM00382">
    <property type="entry name" value="AAA"/>
    <property type="match status" value="1"/>
</dbReference>
<keyword evidence="1" id="KW-0813">Transport</keyword>
<feature type="domain" description="ABC transporter" evidence="4">
    <location>
        <begin position="6"/>
        <end position="275"/>
    </location>
</feature>
<dbReference type="GO" id="GO:0015192">
    <property type="term" value="F:L-phenylalanine transmembrane transporter activity"/>
    <property type="evidence" value="ECO:0007669"/>
    <property type="project" value="TreeGrafter"/>
</dbReference>
<dbReference type="GO" id="GO:0005304">
    <property type="term" value="F:L-valine transmembrane transporter activity"/>
    <property type="evidence" value="ECO:0007669"/>
    <property type="project" value="TreeGrafter"/>
</dbReference>
<dbReference type="PANTHER" id="PTHR45772:SF7">
    <property type="entry name" value="AMINO ACID ABC TRANSPORTER ATP-BINDING PROTEIN"/>
    <property type="match status" value="1"/>
</dbReference>
<keyword evidence="2" id="KW-0547">Nucleotide-binding</keyword>
<dbReference type="EMBL" id="JAGTTN010000008">
    <property type="protein sequence ID" value="MCC2033906.1"/>
    <property type="molecule type" value="Genomic_DNA"/>
</dbReference>
<evidence type="ECO:0000256" key="2">
    <source>
        <dbReference type="ARBA" id="ARBA00022741"/>
    </source>
</evidence>
<dbReference type="InterPro" id="IPR027417">
    <property type="entry name" value="P-loop_NTPase"/>
</dbReference>
<dbReference type="GO" id="GO:0015808">
    <property type="term" value="P:L-alanine transport"/>
    <property type="evidence" value="ECO:0007669"/>
    <property type="project" value="TreeGrafter"/>
</dbReference>
<dbReference type="InterPro" id="IPR032823">
    <property type="entry name" value="BCA_ABC_TP_C"/>
</dbReference>
<evidence type="ECO:0000259" key="4">
    <source>
        <dbReference type="PROSITE" id="PS50893"/>
    </source>
</evidence>
<protein>
    <submittedName>
        <fullName evidence="5">ABC transporter ATP-binding protein</fullName>
    </submittedName>
</protein>
<dbReference type="GO" id="GO:1903805">
    <property type="term" value="P:L-valine import across plasma membrane"/>
    <property type="evidence" value="ECO:0007669"/>
    <property type="project" value="TreeGrafter"/>
</dbReference>
<dbReference type="InterPro" id="IPR003439">
    <property type="entry name" value="ABC_transporter-like_ATP-bd"/>
</dbReference>
<dbReference type="GO" id="GO:0005524">
    <property type="term" value="F:ATP binding"/>
    <property type="evidence" value="ECO:0007669"/>
    <property type="project" value="UniProtKB-KW"/>
</dbReference>
<dbReference type="GO" id="GO:0005886">
    <property type="term" value="C:plasma membrane"/>
    <property type="evidence" value="ECO:0007669"/>
    <property type="project" value="TreeGrafter"/>
</dbReference>
<evidence type="ECO:0000256" key="1">
    <source>
        <dbReference type="ARBA" id="ARBA00022448"/>
    </source>
</evidence>
<dbReference type="Pfam" id="PF12399">
    <property type="entry name" value="BCA_ABC_TP_C"/>
    <property type="match status" value="1"/>
</dbReference>
<keyword evidence="6" id="KW-1185">Reference proteome</keyword>
<dbReference type="AlphaFoldDB" id="A0A9X1LY83"/>
<dbReference type="GO" id="GO:0016887">
    <property type="term" value="F:ATP hydrolysis activity"/>
    <property type="evidence" value="ECO:0007669"/>
    <property type="project" value="InterPro"/>
</dbReference>
<evidence type="ECO:0000313" key="5">
    <source>
        <dbReference type="EMBL" id="MCC2033906.1"/>
    </source>
</evidence>
<proteinExistence type="predicted"/>
<dbReference type="InterPro" id="IPR051120">
    <property type="entry name" value="ABC_AA/LPS_Transport"/>
</dbReference>
<sequence>MSEPLLRVSGLRKQFGGLTVVDDVSLDIQPGEVVSIIGPNGSGKTTTLNIISGVLRPSAGTVELEGRRITGSKPYRIAHLGLTRTFQNGRVIGNLTVAENVLIGLESVQTVGRPLSSLRGIPGVRWLPLLAETFTALLPGAKRRRQDAADAERVGAELARFGTRLAPRRDQYAYSLSYANRRRTEIARALISSPRLLVLDEPTAGMNQTETAEVLQQLLELKAAGQTILLVEHKLDLVMTLSDRVLVLDDGHLIAQGAPDEVSRDPRVIEAYLGKAFAEGTKP</sequence>
<evidence type="ECO:0000256" key="3">
    <source>
        <dbReference type="ARBA" id="ARBA00022840"/>
    </source>
</evidence>
<comment type="caution">
    <text evidence="5">The sequence shown here is derived from an EMBL/GenBank/DDBJ whole genome shotgun (WGS) entry which is preliminary data.</text>
</comment>
<dbReference type="Pfam" id="PF00005">
    <property type="entry name" value="ABC_tran"/>
    <property type="match status" value="1"/>
</dbReference>
<reference evidence="5" key="1">
    <citation type="submission" date="2021-04" db="EMBL/GenBank/DDBJ databases">
        <title>Microbacterium tenobrionis sp. nov. and Microbacterium allomyrinae sp. nov., isolated from larvae of Tenobrio molitor and Allomyrina dichotoma, respectively.</title>
        <authorList>
            <person name="Lee S.D."/>
        </authorList>
    </citation>
    <scope>NUCLEOTIDE SEQUENCE</scope>
    <source>
        <strain evidence="5">BWT-G7</strain>
    </source>
</reference>
<dbReference type="FunFam" id="3.40.50.300:FF:000421">
    <property type="entry name" value="Branched-chain amino acid ABC transporter ATP-binding protein"/>
    <property type="match status" value="1"/>
</dbReference>
<dbReference type="PANTHER" id="PTHR45772">
    <property type="entry name" value="CONSERVED COMPONENT OF ABC TRANSPORTER FOR NATURAL AMINO ACIDS-RELATED"/>
    <property type="match status" value="1"/>
</dbReference>
<dbReference type="SUPFAM" id="SSF52540">
    <property type="entry name" value="P-loop containing nucleoside triphosphate hydrolases"/>
    <property type="match status" value="1"/>
</dbReference>
<dbReference type="InterPro" id="IPR003593">
    <property type="entry name" value="AAA+_ATPase"/>
</dbReference>
<dbReference type="GO" id="GO:0042941">
    <property type="term" value="P:D-alanine transmembrane transport"/>
    <property type="evidence" value="ECO:0007669"/>
    <property type="project" value="TreeGrafter"/>
</dbReference>
<dbReference type="Gene3D" id="3.40.50.300">
    <property type="entry name" value="P-loop containing nucleotide triphosphate hydrolases"/>
    <property type="match status" value="1"/>
</dbReference>
<dbReference type="RefSeq" id="WP_229385907.1">
    <property type="nucleotide sequence ID" value="NZ_JAGTTN010000008.1"/>
</dbReference>
<accession>A0A9X1LY83</accession>
<gene>
    <name evidence="5" type="ORF">KEC57_17095</name>
</gene>
<organism evidence="5 6">
    <name type="scientific">Microbacterium allomyrinae</name>
    <dbReference type="NCBI Taxonomy" id="2830666"/>
    <lineage>
        <taxon>Bacteria</taxon>
        <taxon>Bacillati</taxon>
        <taxon>Actinomycetota</taxon>
        <taxon>Actinomycetes</taxon>
        <taxon>Micrococcales</taxon>
        <taxon>Microbacteriaceae</taxon>
        <taxon>Microbacterium</taxon>
    </lineage>
</organism>
<dbReference type="CDD" id="cd03219">
    <property type="entry name" value="ABC_Mj1267_LivG_branched"/>
    <property type="match status" value="1"/>
</dbReference>
<dbReference type="GO" id="GO:1903806">
    <property type="term" value="P:L-isoleucine import across plasma membrane"/>
    <property type="evidence" value="ECO:0007669"/>
    <property type="project" value="TreeGrafter"/>
</dbReference>
<evidence type="ECO:0000313" key="6">
    <source>
        <dbReference type="Proteomes" id="UP001139354"/>
    </source>
</evidence>
<dbReference type="GO" id="GO:0015188">
    <property type="term" value="F:L-isoleucine transmembrane transporter activity"/>
    <property type="evidence" value="ECO:0007669"/>
    <property type="project" value="TreeGrafter"/>
</dbReference>
<name>A0A9X1LY83_9MICO</name>
<keyword evidence="3 5" id="KW-0067">ATP-binding</keyword>
<dbReference type="PROSITE" id="PS50893">
    <property type="entry name" value="ABC_TRANSPORTER_2"/>
    <property type="match status" value="1"/>
</dbReference>
<dbReference type="Proteomes" id="UP001139354">
    <property type="component" value="Unassembled WGS sequence"/>
</dbReference>